<reference evidence="1" key="1">
    <citation type="journal article" date="2015" name="Nature">
        <title>Complex archaea that bridge the gap between prokaryotes and eukaryotes.</title>
        <authorList>
            <person name="Spang A."/>
            <person name="Saw J.H."/>
            <person name="Jorgensen S.L."/>
            <person name="Zaremba-Niedzwiedzka K."/>
            <person name="Martijn J."/>
            <person name="Lind A.E."/>
            <person name="van Eijk R."/>
            <person name="Schleper C."/>
            <person name="Guy L."/>
            <person name="Ettema T.J."/>
        </authorList>
    </citation>
    <scope>NUCLEOTIDE SEQUENCE</scope>
</reference>
<evidence type="ECO:0000313" key="1">
    <source>
        <dbReference type="EMBL" id="KKN33961.1"/>
    </source>
</evidence>
<name>A0A0F9SAE3_9ZZZZ</name>
<sequence>MKILLIILKGIIFLVGLFRTKTPQVKAEKLWAQIEKLNNEILDVTNLLTEAMRNDHVVEHKSLDARRMRLIAKRNRLIRQRQHHAERSAR</sequence>
<dbReference type="AlphaFoldDB" id="A0A0F9SAE3"/>
<proteinExistence type="predicted"/>
<protein>
    <submittedName>
        <fullName evidence="1">Uncharacterized protein</fullName>
    </submittedName>
</protein>
<organism evidence="1">
    <name type="scientific">marine sediment metagenome</name>
    <dbReference type="NCBI Taxonomy" id="412755"/>
    <lineage>
        <taxon>unclassified sequences</taxon>
        <taxon>metagenomes</taxon>
        <taxon>ecological metagenomes</taxon>
    </lineage>
</organism>
<comment type="caution">
    <text evidence="1">The sequence shown here is derived from an EMBL/GenBank/DDBJ whole genome shotgun (WGS) entry which is preliminary data.</text>
</comment>
<accession>A0A0F9SAE3</accession>
<gene>
    <name evidence="1" type="ORF">LCGC14_0798430</name>
</gene>
<dbReference type="EMBL" id="LAZR01002137">
    <property type="protein sequence ID" value="KKN33961.1"/>
    <property type="molecule type" value="Genomic_DNA"/>
</dbReference>